<dbReference type="Proteomes" id="UP001221757">
    <property type="component" value="Unassembled WGS sequence"/>
</dbReference>
<comment type="caution">
    <text evidence="2">The sequence shown here is derived from an EMBL/GenBank/DDBJ whole genome shotgun (WGS) entry which is preliminary data.</text>
</comment>
<evidence type="ECO:0000313" key="3">
    <source>
        <dbReference type="Proteomes" id="UP001221757"/>
    </source>
</evidence>
<feature type="region of interest" description="Disordered" evidence="1">
    <location>
        <begin position="234"/>
        <end position="259"/>
    </location>
</feature>
<feature type="compositionally biased region" description="Basic and acidic residues" evidence="1">
    <location>
        <begin position="171"/>
        <end position="190"/>
    </location>
</feature>
<name>A0AAD7DG25_MYCRO</name>
<proteinExistence type="predicted"/>
<reference evidence="2" key="1">
    <citation type="submission" date="2023-03" db="EMBL/GenBank/DDBJ databases">
        <title>Massive genome expansion in bonnet fungi (Mycena s.s.) driven by repeated elements and novel gene families across ecological guilds.</title>
        <authorList>
            <consortium name="Lawrence Berkeley National Laboratory"/>
            <person name="Harder C.B."/>
            <person name="Miyauchi S."/>
            <person name="Viragh M."/>
            <person name="Kuo A."/>
            <person name="Thoen E."/>
            <person name="Andreopoulos B."/>
            <person name="Lu D."/>
            <person name="Skrede I."/>
            <person name="Drula E."/>
            <person name="Henrissat B."/>
            <person name="Morin E."/>
            <person name="Kohler A."/>
            <person name="Barry K."/>
            <person name="LaButti K."/>
            <person name="Morin E."/>
            <person name="Salamov A."/>
            <person name="Lipzen A."/>
            <person name="Mereny Z."/>
            <person name="Hegedus B."/>
            <person name="Baldrian P."/>
            <person name="Stursova M."/>
            <person name="Weitz H."/>
            <person name="Taylor A."/>
            <person name="Grigoriev I.V."/>
            <person name="Nagy L.G."/>
            <person name="Martin F."/>
            <person name="Kauserud H."/>
        </authorList>
    </citation>
    <scope>NUCLEOTIDE SEQUENCE</scope>
    <source>
        <strain evidence="2">CBHHK067</strain>
    </source>
</reference>
<accession>A0AAD7DG25</accession>
<feature type="region of interest" description="Disordered" evidence="1">
    <location>
        <begin position="165"/>
        <end position="220"/>
    </location>
</feature>
<gene>
    <name evidence="2" type="ORF">B0H17DRAFT_1135454</name>
</gene>
<evidence type="ECO:0000313" key="2">
    <source>
        <dbReference type="EMBL" id="KAJ7688689.1"/>
    </source>
</evidence>
<feature type="region of interest" description="Disordered" evidence="1">
    <location>
        <begin position="276"/>
        <end position="338"/>
    </location>
</feature>
<dbReference type="EMBL" id="JARKIE010000077">
    <property type="protein sequence ID" value="KAJ7688689.1"/>
    <property type="molecule type" value="Genomic_DNA"/>
</dbReference>
<feature type="compositionally biased region" description="Basic and acidic residues" evidence="1">
    <location>
        <begin position="199"/>
        <end position="213"/>
    </location>
</feature>
<feature type="compositionally biased region" description="Basic and acidic residues" evidence="1">
    <location>
        <begin position="329"/>
        <end position="338"/>
    </location>
</feature>
<organism evidence="2 3">
    <name type="scientific">Mycena rosella</name>
    <name type="common">Pink bonnet</name>
    <name type="synonym">Agaricus rosellus</name>
    <dbReference type="NCBI Taxonomy" id="1033263"/>
    <lineage>
        <taxon>Eukaryota</taxon>
        <taxon>Fungi</taxon>
        <taxon>Dikarya</taxon>
        <taxon>Basidiomycota</taxon>
        <taxon>Agaricomycotina</taxon>
        <taxon>Agaricomycetes</taxon>
        <taxon>Agaricomycetidae</taxon>
        <taxon>Agaricales</taxon>
        <taxon>Marasmiineae</taxon>
        <taxon>Mycenaceae</taxon>
        <taxon>Mycena</taxon>
    </lineage>
</organism>
<protein>
    <submittedName>
        <fullName evidence="2">Uncharacterized protein</fullName>
    </submittedName>
</protein>
<dbReference type="AlphaFoldDB" id="A0AAD7DG25"/>
<evidence type="ECO:0000256" key="1">
    <source>
        <dbReference type="SAM" id="MobiDB-lite"/>
    </source>
</evidence>
<keyword evidence="3" id="KW-1185">Reference proteome</keyword>
<sequence length="338" mass="37586">MDYSSAGLRVRSFPTAYGSVLGAVRIEEWELLTGKLKLKADGSECASAQVLGPIVILGENSRVSCFVETAAPARVSLDINGACVMAEWNRERFWRLSEMSPWTRRHWGARKRRTMLSNGSQLRISFHCRQPTVLSPVREAQGDTAYKREDKARQGATTCQLSVERGLAPDQPKEFKQDARHRLKQEKQELSETTTDSRTVFEEQKRRTSKQELGRGNLEAGRMLLSRSGVLSYSGSRVRGRTVEEVSDRMAGSLSSSKPLDQVLPRQFLHQVQDMPNPVLSGSLGAPETHPNIGLPASPQNGSMRLAAAASRFLHHHKSADITSETSQEDPRSHKVKP</sequence>